<dbReference type="InterPro" id="IPR036691">
    <property type="entry name" value="Endo/exonu/phosph_ase_sf"/>
</dbReference>
<sequence length="1289" mass="147660">MEKGTTPLLQWDSVWILSGQDTMAGNGLRVCTWNIRGSHNPIKRKKVLSFLKKENIDIALLQETHLEDKEHLKLQQGGFGQVFFSSFTSRSRGVAILVKKNLPLKVLNYVKDKFGRFVIINGTLQGQNISIMNIYFPPAHPPDFLTKVFLDFSELNSDTAVVGGDFNCLLNPLIDRFPSGLASLSPQAKSLKAICDDLGYADVWRAFHPSNREFTFFSAPHGCQTRIDYFFVPRTSLQSVLSARIGSIVISDHAEVILDIKLNGAFNRSRHWRLNTTILKDHTFTSYFITEFKAFFPINSQSTDNPSLLWETCKAYARGLIMSYTATKRRKKREKQKMLEGELGTKEKDYIKTPTPALLREISVIRSTLDSLLTQDAEKNMRFVRQKLYEHGDKPGKYLAYLAKKRADSQSIATITDSDGNHLYENKLISDSFKKFYTNLYASELPNDAPKLMENFFCKIELPTISEEQRSLLNAPITKEEIMFAIKNLQNGKAPGPDGFCSEFYKEFHGLILEPLRDMFNHSFSNDQLPQTLREANISLILKKGKCPESCSSYRPISLLNVDRKLLSKILATRLEDSLPLIVKGDQTGFIKGRKSCNNVRRLLNVIQAYQQSAVDGLVLSLDAEKAFDRVEWPYLLFALNKFGLGDNFIKWGKVLYDDPQAAVLTNGLRSNSFSIHRGTRQGCPLSPLLFALVMEPLAEAIRVTPAIQGLLIGDVHHKISLYADDVLIFISSPETSITALINIIELFSEFSGYKINLTKSEAMPLGSLHSVPNTSPPFPFKWSPSGFMYLGIFVTPKFQQMYKANFVPLFDTIRQDLERWNSLPISWLGRISLLKMNILPRLLYPIQMIPVLLSNKVIKDVNGWLSSFIWSKRKPRLKMAILQLPSSMGGLDLPNIKFYQWCAHLCYISDWITNDDSSIWLDIETSLSKYPLQDLLFFRSFKSVEDHCNNPVTLNTLKVWRSVQRFLGRSKLTSALTPILNNPDFSPGLLDAGFNSWLNKGIRRLNDLFVDKILLSFEQMVEKYGLPKQDFFRFLQVRHYILKGTTLIGNPDVSVIERMLFFPQRKMSVSLFYDTLRSFSAVNTQRVKHVWEKELSVTIDEEMWEDIWRYAKTISICNRTRAIQLRIIHRLHISPNRRHAFSPTSSSPQCLKCKTDTGTLTHCLWSCTKIQRYWSGVLQEIEKILGVDLELDPVSLLLGLPSRQVTSVSKRRLYNILTFAARKNILLQWISDKVPSIKDWHKILFEWVPLEYLTCTLHSKTDQFYKVWEPYLNYLEPEVSAIMLQGFS</sequence>
<proteinExistence type="predicted"/>
<dbReference type="GeneTree" id="ENSGT00940000163630"/>
<dbReference type="PANTHER" id="PTHR31635">
    <property type="entry name" value="REVERSE TRANSCRIPTASE DOMAIN-CONTAINING PROTEIN-RELATED"/>
    <property type="match status" value="1"/>
</dbReference>
<reference evidence="2" key="2">
    <citation type="submission" date="2025-08" db="UniProtKB">
        <authorList>
            <consortium name="Ensembl"/>
        </authorList>
    </citation>
    <scope>IDENTIFICATION</scope>
</reference>
<dbReference type="PROSITE" id="PS50878">
    <property type="entry name" value="RT_POL"/>
    <property type="match status" value="1"/>
</dbReference>
<name>A0A8K9UQ09_ONCMY</name>
<dbReference type="Ensembl" id="ENSOMYT00000117664.1">
    <property type="protein sequence ID" value="ENSOMYP00000109161.1"/>
    <property type="gene ID" value="ENSOMYG00000066887.1"/>
</dbReference>
<evidence type="ECO:0000259" key="1">
    <source>
        <dbReference type="PROSITE" id="PS50878"/>
    </source>
</evidence>
<keyword evidence="3" id="KW-1185">Reference proteome</keyword>
<dbReference type="Pfam" id="PF03372">
    <property type="entry name" value="Exo_endo_phos"/>
    <property type="match status" value="1"/>
</dbReference>
<organism evidence="2 3">
    <name type="scientific">Oncorhynchus mykiss</name>
    <name type="common">Rainbow trout</name>
    <name type="synonym">Salmo gairdneri</name>
    <dbReference type="NCBI Taxonomy" id="8022"/>
    <lineage>
        <taxon>Eukaryota</taxon>
        <taxon>Metazoa</taxon>
        <taxon>Chordata</taxon>
        <taxon>Craniata</taxon>
        <taxon>Vertebrata</taxon>
        <taxon>Euteleostomi</taxon>
        <taxon>Actinopterygii</taxon>
        <taxon>Neopterygii</taxon>
        <taxon>Teleostei</taxon>
        <taxon>Protacanthopterygii</taxon>
        <taxon>Salmoniformes</taxon>
        <taxon>Salmonidae</taxon>
        <taxon>Salmoninae</taxon>
        <taxon>Oncorhynchus</taxon>
    </lineage>
</organism>
<reference evidence="2" key="1">
    <citation type="submission" date="2020-07" db="EMBL/GenBank/DDBJ databases">
        <title>A long reads based de novo assembly of the rainbow trout Arlee double haploid line genome.</title>
        <authorList>
            <person name="Gao G."/>
            <person name="Palti Y."/>
        </authorList>
    </citation>
    <scope>NUCLEOTIDE SEQUENCE [LARGE SCALE GENOMIC DNA]</scope>
</reference>
<dbReference type="Gene3D" id="3.60.10.10">
    <property type="entry name" value="Endonuclease/exonuclease/phosphatase"/>
    <property type="match status" value="1"/>
</dbReference>
<dbReference type="InterPro" id="IPR005135">
    <property type="entry name" value="Endo/exonuclease/phosphatase"/>
</dbReference>
<evidence type="ECO:0000313" key="2">
    <source>
        <dbReference type="Ensembl" id="ENSOMYP00000109161.1"/>
    </source>
</evidence>
<dbReference type="Proteomes" id="UP000694395">
    <property type="component" value="Chromosome 11"/>
</dbReference>
<protein>
    <recommendedName>
        <fullName evidence="1">Reverse transcriptase domain-containing protein</fullName>
    </recommendedName>
</protein>
<accession>A0A8K9UQ09</accession>
<reference evidence="2" key="3">
    <citation type="submission" date="2025-09" db="UniProtKB">
        <authorList>
            <consortium name="Ensembl"/>
        </authorList>
    </citation>
    <scope>IDENTIFICATION</scope>
</reference>
<dbReference type="SUPFAM" id="SSF56672">
    <property type="entry name" value="DNA/RNA polymerases"/>
    <property type="match status" value="1"/>
</dbReference>
<evidence type="ECO:0000313" key="3">
    <source>
        <dbReference type="Proteomes" id="UP000694395"/>
    </source>
</evidence>
<dbReference type="CDD" id="cd09076">
    <property type="entry name" value="L1-EN"/>
    <property type="match status" value="1"/>
</dbReference>
<dbReference type="InterPro" id="IPR043502">
    <property type="entry name" value="DNA/RNA_pol_sf"/>
</dbReference>
<dbReference type="SUPFAM" id="SSF56219">
    <property type="entry name" value="DNase I-like"/>
    <property type="match status" value="1"/>
</dbReference>
<dbReference type="CDD" id="cd01650">
    <property type="entry name" value="RT_nLTR_like"/>
    <property type="match status" value="1"/>
</dbReference>
<feature type="domain" description="Reverse transcriptase" evidence="1">
    <location>
        <begin position="522"/>
        <end position="795"/>
    </location>
</feature>
<dbReference type="GO" id="GO:0003824">
    <property type="term" value="F:catalytic activity"/>
    <property type="evidence" value="ECO:0007669"/>
    <property type="project" value="InterPro"/>
</dbReference>
<dbReference type="Pfam" id="PF00078">
    <property type="entry name" value="RVT_1"/>
    <property type="match status" value="1"/>
</dbReference>
<dbReference type="PANTHER" id="PTHR31635:SF196">
    <property type="entry name" value="REVERSE TRANSCRIPTASE DOMAIN-CONTAINING PROTEIN-RELATED"/>
    <property type="match status" value="1"/>
</dbReference>
<dbReference type="InterPro" id="IPR000477">
    <property type="entry name" value="RT_dom"/>
</dbReference>